<dbReference type="Gene3D" id="3.60.21.10">
    <property type="match status" value="1"/>
</dbReference>
<dbReference type="InterPro" id="IPR029052">
    <property type="entry name" value="Metallo-depent_PP-like"/>
</dbReference>
<gene>
    <name evidence="4" type="ORF">SAMN04487944_12815</name>
</gene>
<evidence type="ECO:0000313" key="4">
    <source>
        <dbReference type="EMBL" id="SES25414.1"/>
    </source>
</evidence>
<dbReference type="GO" id="GO:0016020">
    <property type="term" value="C:membrane"/>
    <property type="evidence" value="ECO:0007669"/>
    <property type="project" value="GOC"/>
</dbReference>
<dbReference type="AlphaFoldDB" id="A0A1H9VV94"/>
<evidence type="ECO:0000313" key="5">
    <source>
        <dbReference type="Proteomes" id="UP000199687"/>
    </source>
</evidence>
<name>A0A1H9VV94_9BACI</name>
<dbReference type="GO" id="GO:0046872">
    <property type="term" value="F:metal ion binding"/>
    <property type="evidence" value="ECO:0007669"/>
    <property type="project" value="UniProtKB-KW"/>
</dbReference>
<dbReference type="RefSeq" id="WP_089744167.1">
    <property type="nucleotide sequence ID" value="NZ_FOGL01000028.1"/>
</dbReference>
<sequence length="275" mass="30969">MRKKNVIFIGILLLLLLGSGKIYFDTNFFKVETITVETEKLAKDQSLTILQISDVHNKVFGEQNDELLEEVFELNPDIIVLTGDLIDRNTDNLDDMFYLADLLANMNPQTFYVSGNHEWDNPLREQFFEGLSERDVQIIDNENQVLDVHGKTIQMAGVADPSTEHDKLDEAIDGLSDQYFTVLLSHAPDMIETNYPDEIDLILSGHTHGGQIRFPLIGALVAPDQGFFPKYDKGLFTLKDNQQLYIDSGIGTSAVPVRLFNQSQMTLIKVEGTAD</sequence>
<dbReference type="PANTHER" id="PTHR31302">
    <property type="entry name" value="TRANSMEMBRANE PROTEIN WITH METALLOPHOSPHOESTERASE DOMAIN-RELATED"/>
    <property type="match status" value="1"/>
</dbReference>
<organism evidence="4 5">
    <name type="scientific">Gracilibacillus ureilyticus</name>
    <dbReference type="NCBI Taxonomy" id="531814"/>
    <lineage>
        <taxon>Bacteria</taxon>
        <taxon>Bacillati</taxon>
        <taxon>Bacillota</taxon>
        <taxon>Bacilli</taxon>
        <taxon>Bacillales</taxon>
        <taxon>Bacillaceae</taxon>
        <taxon>Gracilibacillus</taxon>
    </lineage>
</organism>
<protein>
    <recommendedName>
        <fullName evidence="3">Calcineurin-like phosphoesterase domain-containing protein</fullName>
    </recommendedName>
</protein>
<evidence type="ECO:0000259" key="3">
    <source>
        <dbReference type="Pfam" id="PF00149"/>
    </source>
</evidence>
<dbReference type="EMBL" id="FOGL01000028">
    <property type="protein sequence ID" value="SES25414.1"/>
    <property type="molecule type" value="Genomic_DNA"/>
</dbReference>
<reference evidence="4 5" key="1">
    <citation type="submission" date="2016-10" db="EMBL/GenBank/DDBJ databases">
        <authorList>
            <person name="de Groot N.N."/>
        </authorList>
    </citation>
    <scope>NUCLEOTIDE SEQUENCE [LARGE SCALE GENOMIC DNA]</scope>
    <source>
        <strain evidence="4 5">CGMCC 1.7727</strain>
    </source>
</reference>
<keyword evidence="5" id="KW-1185">Reference proteome</keyword>
<proteinExistence type="predicted"/>
<evidence type="ECO:0000256" key="2">
    <source>
        <dbReference type="ARBA" id="ARBA00022801"/>
    </source>
</evidence>
<evidence type="ECO:0000256" key="1">
    <source>
        <dbReference type="ARBA" id="ARBA00022723"/>
    </source>
</evidence>
<dbReference type="GO" id="GO:0009245">
    <property type="term" value="P:lipid A biosynthetic process"/>
    <property type="evidence" value="ECO:0007669"/>
    <property type="project" value="TreeGrafter"/>
</dbReference>
<dbReference type="CDD" id="cd07385">
    <property type="entry name" value="MPP_YkuE_C"/>
    <property type="match status" value="1"/>
</dbReference>
<feature type="domain" description="Calcineurin-like phosphoesterase" evidence="3">
    <location>
        <begin position="48"/>
        <end position="209"/>
    </location>
</feature>
<dbReference type="GO" id="GO:0008758">
    <property type="term" value="F:UDP-2,3-diacylglucosamine hydrolase activity"/>
    <property type="evidence" value="ECO:0007669"/>
    <property type="project" value="TreeGrafter"/>
</dbReference>
<dbReference type="InterPro" id="IPR004843">
    <property type="entry name" value="Calcineurin-like_PHP"/>
</dbReference>
<accession>A0A1H9VV94</accession>
<dbReference type="OrthoDB" id="9780884at2"/>
<dbReference type="InterPro" id="IPR051158">
    <property type="entry name" value="Metallophosphoesterase_sf"/>
</dbReference>
<keyword evidence="2" id="KW-0378">Hydrolase</keyword>
<dbReference type="PANTHER" id="PTHR31302:SF31">
    <property type="entry name" value="PHOSPHODIESTERASE YAEI"/>
    <property type="match status" value="1"/>
</dbReference>
<dbReference type="Pfam" id="PF00149">
    <property type="entry name" value="Metallophos"/>
    <property type="match status" value="1"/>
</dbReference>
<dbReference type="SUPFAM" id="SSF56300">
    <property type="entry name" value="Metallo-dependent phosphatases"/>
    <property type="match status" value="1"/>
</dbReference>
<dbReference type="Proteomes" id="UP000199687">
    <property type="component" value="Unassembled WGS sequence"/>
</dbReference>
<keyword evidence="1" id="KW-0479">Metal-binding</keyword>
<dbReference type="STRING" id="531814.SAMN04487944_12815"/>